<dbReference type="Proteomes" id="UP001189122">
    <property type="component" value="Unassembled WGS sequence"/>
</dbReference>
<dbReference type="Pfam" id="PF08737">
    <property type="entry name" value="Rgp1"/>
    <property type="match status" value="1"/>
</dbReference>
<protein>
    <submittedName>
        <fullName evidence="2">Uncharacterized protein</fullName>
    </submittedName>
</protein>
<organism evidence="2">
    <name type="scientific">Spirodela intermedia</name>
    <name type="common">Intermediate duckweed</name>
    <dbReference type="NCBI Taxonomy" id="51605"/>
    <lineage>
        <taxon>Eukaryota</taxon>
        <taxon>Viridiplantae</taxon>
        <taxon>Streptophyta</taxon>
        <taxon>Embryophyta</taxon>
        <taxon>Tracheophyta</taxon>
        <taxon>Spermatophyta</taxon>
        <taxon>Magnoliopsida</taxon>
        <taxon>Liliopsida</taxon>
        <taxon>Araceae</taxon>
        <taxon>Lemnoideae</taxon>
        <taxon>Spirodela</taxon>
    </lineage>
</organism>
<accession>A0A7I8J9P8</accession>
<dbReference type="EMBL" id="LR743596">
    <property type="protein sequence ID" value="CAA2626875.1"/>
    <property type="molecule type" value="Genomic_DNA"/>
</dbReference>
<reference evidence="2 3" key="1">
    <citation type="submission" date="2019-12" db="EMBL/GenBank/DDBJ databases">
        <authorList>
            <person name="Scholz U."/>
            <person name="Mascher M."/>
            <person name="Fiebig A."/>
        </authorList>
    </citation>
    <scope>NUCLEOTIDE SEQUENCE</scope>
</reference>
<name>A0A7I8J9P8_SPIIN</name>
<evidence type="ECO:0000313" key="3">
    <source>
        <dbReference type="Proteomes" id="UP001189122"/>
    </source>
</evidence>
<proteinExistence type="predicted"/>
<keyword evidence="3" id="KW-1185">Reference proteome</keyword>
<feature type="compositionally biased region" description="Basic and acidic residues" evidence="1">
    <location>
        <begin position="20"/>
        <end position="33"/>
    </location>
</feature>
<feature type="region of interest" description="Disordered" evidence="1">
    <location>
        <begin position="1"/>
        <end position="58"/>
    </location>
</feature>
<dbReference type="PANTHER" id="PTHR12507">
    <property type="entry name" value="REDUCED GROWTH PHENOTYPE 1 RGP1, YEAST -RELATED"/>
    <property type="match status" value="1"/>
</dbReference>
<dbReference type="EMBL" id="CACRZD030000009">
    <property type="protein sequence ID" value="CAA6666172.1"/>
    <property type="molecule type" value="Genomic_DNA"/>
</dbReference>
<evidence type="ECO:0000256" key="1">
    <source>
        <dbReference type="SAM" id="MobiDB-lite"/>
    </source>
</evidence>
<sequence length="549" mass="61673">MPLKLSQSFSFFGGGSSSSYDDKKADASTERGRPPSLRLQMEKEVYRPGDSIPPRPDDGLSTFMVDSMSFEIKGIEKRDTQWFATQKPLPGSKEKRGENVFLDCTTSSIVSKVIISKGGSKAYEVRAELPRFLPPSYRGTTIRYMYYVKTTICGRWLVLENGHSNAQSGNDLIQLEARQPLQIWGAQKTGGVKIEERISPKTTALVDVYWKEKDVDSEWVRAIETLDEFEEGYDSSRDEISSVSSFNPNKGRLDSALRTSLSLQSFGSRPYAEGLHSEAENSNLRSYPALPRLSVVTTTDDANRVNVNQTQVDKLFYDVNFSIPPNHTNFPYFRHSPLSHQRKLSSSPFSKDDTRALLGPVEGVASEGFIRGRSYNIRIDDQVLLRFSPKSSDAAYYFGDTIGGVLTFLHEGAQRCLEVLITLETLETVAQQFVHPSRRSSPTITKVQSDHHAVVADLTETSFLFSIPMDGPMSFSTPYVSVQWALRFEFFTNPRSVDWRRYEHPLLIESREKGDWVLPITVHAPPPRTKAGSSKSEKPMSPGNLCVRT</sequence>
<gene>
    <name evidence="2" type="ORF">SI7747_09012561</name>
</gene>
<evidence type="ECO:0000313" key="2">
    <source>
        <dbReference type="EMBL" id="CAA2626875.1"/>
    </source>
</evidence>
<dbReference type="AlphaFoldDB" id="A0A7I8J9P8"/>
<dbReference type="InterPro" id="IPR014848">
    <property type="entry name" value="Rgp1"/>
</dbReference>
<feature type="region of interest" description="Disordered" evidence="1">
    <location>
        <begin position="523"/>
        <end position="549"/>
    </location>
</feature>